<evidence type="ECO:0000313" key="7">
    <source>
        <dbReference type="EMBL" id="AKG91608.1"/>
    </source>
</evidence>
<dbReference type="GO" id="GO:0031119">
    <property type="term" value="P:tRNA pseudouridine synthesis"/>
    <property type="evidence" value="ECO:0007669"/>
    <property type="project" value="TreeGrafter"/>
</dbReference>
<dbReference type="HOGENOM" id="CLU_028780_2_0_2"/>
<dbReference type="PANTHER" id="PTHR21568">
    <property type="entry name" value="TRNA PSEUDOURIDINE SYNTHASE PUS10"/>
    <property type="match status" value="1"/>
</dbReference>
<dbReference type="Proteomes" id="UP000034723">
    <property type="component" value="Chromosome"/>
</dbReference>
<dbReference type="OrthoDB" id="10348at2157"/>
<protein>
    <recommendedName>
        <fullName evidence="2">tRNA pseudouridine(55) synthase</fullName>
        <ecNumber evidence="2">5.4.99.25</ecNumber>
    </recommendedName>
</protein>
<dbReference type="InterPro" id="IPR039894">
    <property type="entry name" value="Pus10-like"/>
</dbReference>
<dbReference type="NCBIfam" id="TIGR01213">
    <property type="entry name" value="pseudo_Pus10arc"/>
    <property type="match status" value="1"/>
</dbReference>
<dbReference type="FunFam" id="3.30.70.2510:FF:000001">
    <property type="entry name" value="tRNA pseudouridine synthase Pus10"/>
    <property type="match status" value="1"/>
</dbReference>
<dbReference type="EC" id="5.4.99.25" evidence="2"/>
<organism evidence="7 8">
    <name type="scientific">Geoglobus ahangari</name>
    <dbReference type="NCBI Taxonomy" id="113653"/>
    <lineage>
        <taxon>Archaea</taxon>
        <taxon>Methanobacteriati</taxon>
        <taxon>Methanobacteriota</taxon>
        <taxon>Archaeoglobi</taxon>
        <taxon>Archaeoglobales</taxon>
        <taxon>Archaeoglobaceae</taxon>
        <taxon>Geoglobus</taxon>
    </lineage>
</organism>
<sequence length="381" mass="43923">MIEVCEHCRERLGFGTIGKCVVCCNAFDKIVPLVRKILGELKDYEFETFDIGVSLYGSSKAIEEWLRDEMGVEDSLKDHFRREFIRAFSRLNGRKRELNGDVRVVVNLEDLSFTVSISPVYIYGRYKKRVRYLSQTRWICQNCMGKGCELCSYEGRKYLSVEDLIIQPALELFGGENAYLHGSGREDVDARMLGSGRPFVLEISNPRRRKVDLSELEKRINEHARGKVEVRLMFYASHRDVERIKSAGYSKVYRAIVRMDGEVSDKDLIRALRALENTVIHQRTPRRVEHRRADRVRKRRVISARLIARKGRYAVVEIHAESGLYIKELVSGDEGRTRPSLSEILGVRCVVEKLDVLEVLGGLENDGNLKYNPVSFAEQRR</sequence>
<keyword evidence="8" id="KW-1185">Reference proteome</keyword>
<keyword evidence="4 7" id="KW-0413">Isomerase</keyword>
<evidence type="ECO:0000259" key="5">
    <source>
        <dbReference type="Pfam" id="PF21238"/>
    </source>
</evidence>
<evidence type="ECO:0000259" key="6">
    <source>
        <dbReference type="Pfam" id="PF22023"/>
    </source>
</evidence>
<dbReference type="Gene3D" id="3.30.70.3190">
    <property type="match status" value="1"/>
</dbReference>
<dbReference type="GeneID" id="24803648"/>
<dbReference type="InterPro" id="IPR048741">
    <property type="entry name" value="Pus10-like_C"/>
</dbReference>
<dbReference type="EMBL" id="CP011267">
    <property type="protein sequence ID" value="AKG91608.1"/>
    <property type="molecule type" value="Genomic_DNA"/>
</dbReference>
<dbReference type="KEGG" id="gah:GAH_01073"/>
<name>A0A0F7IDQ4_9EURY</name>
<comment type="similarity">
    <text evidence="1">Belongs to the pseudouridine synthase Pus10 family.</text>
</comment>
<evidence type="ECO:0000313" key="8">
    <source>
        <dbReference type="Proteomes" id="UP000034723"/>
    </source>
</evidence>
<evidence type="ECO:0000256" key="1">
    <source>
        <dbReference type="ARBA" id="ARBA00009652"/>
    </source>
</evidence>
<dbReference type="Gene3D" id="3.30.70.2510">
    <property type="match status" value="1"/>
</dbReference>
<dbReference type="InterPro" id="IPR020103">
    <property type="entry name" value="PsdUridine_synth_cat_dom_sf"/>
</dbReference>
<feature type="domain" description="Pus10-like C-terminal" evidence="5">
    <location>
        <begin position="121"/>
        <end position="359"/>
    </location>
</feature>
<reference evidence="7 8" key="1">
    <citation type="submission" date="2015-04" db="EMBL/GenBank/DDBJ databases">
        <title>The complete genome sequence of the hyperthermophilic, obligate iron-reducing archaeon Geoglobus ahangari strain 234T.</title>
        <authorList>
            <person name="Manzella M.P."/>
            <person name="Holmes D.E."/>
            <person name="Rocheleau J.M."/>
            <person name="Chung A."/>
            <person name="Reguera G."/>
            <person name="Kashefi K."/>
        </authorList>
    </citation>
    <scope>NUCLEOTIDE SEQUENCE [LARGE SCALE GENOMIC DNA]</scope>
    <source>
        <strain evidence="7 8">234</strain>
    </source>
</reference>
<dbReference type="PATRIC" id="fig|113653.22.peg.1069"/>
<dbReference type="GO" id="GO:0003723">
    <property type="term" value="F:RNA binding"/>
    <property type="evidence" value="ECO:0007669"/>
    <property type="project" value="InterPro"/>
</dbReference>
<evidence type="ECO:0000256" key="2">
    <source>
        <dbReference type="ARBA" id="ARBA00012787"/>
    </source>
</evidence>
<dbReference type="FunCoup" id="A0A0F7IDQ4">
    <property type="interactions" value="1"/>
</dbReference>
<gene>
    <name evidence="7" type="ORF">GAH_01073</name>
</gene>
<keyword evidence="3" id="KW-0819">tRNA processing</keyword>
<dbReference type="InParanoid" id="A0A0F7IDQ4"/>
<dbReference type="Pfam" id="PF21238">
    <property type="entry name" value="Pus10_C"/>
    <property type="match status" value="1"/>
</dbReference>
<dbReference type="SUPFAM" id="SSF55120">
    <property type="entry name" value="Pseudouridine synthase"/>
    <property type="match status" value="1"/>
</dbReference>
<dbReference type="InterPro" id="IPR055174">
    <property type="entry name" value="Pus10_THUMP_arc"/>
</dbReference>
<proteinExistence type="inferred from homology"/>
<dbReference type="RefSeq" id="WP_048095143.1">
    <property type="nucleotide sequence ID" value="NZ_CP011267.1"/>
</dbReference>
<accession>A0A0F7IDQ4</accession>
<dbReference type="PANTHER" id="PTHR21568:SF0">
    <property type="entry name" value="TRNA PSEUDOURIDINE SYNTHASE PUS10"/>
    <property type="match status" value="1"/>
</dbReference>
<feature type="domain" description="Pus10 THUMP" evidence="6">
    <location>
        <begin position="34"/>
        <end position="107"/>
    </location>
</feature>
<dbReference type="STRING" id="113653.GAH_01073"/>
<dbReference type="Pfam" id="PF22023">
    <property type="entry name" value="Pus10_THUMP_arc"/>
    <property type="match status" value="1"/>
</dbReference>
<evidence type="ECO:0000256" key="4">
    <source>
        <dbReference type="ARBA" id="ARBA00023235"/>
    </source>
</evidence>
<dbReference type="AlphaFoldDB" id="A0A0F7IDQ4"/>
<evidence type="ECO:0000256" key="3">
    <source>
        <dbReference type="ARBA" id="ARBA00022694"/>
    </source>
</evidence>
<dbReference type="GO" id="GO:0160148">
    <property type="term" value="F:tRNA pseudouridine(55) synthase activity"/>
    <property type="evidence" value="ECO:0007669"/>
    <property type="project" value="UniProtKB-EC"/>
</dbReference>